<gene>
    <name evidence="1" type="ORF">MEDL_5529</name>
</gene>
<protein>
    <submittedName>
        <fullName evidence="1">Uncharacterized protein</fullName>
    </submittedName>
</protein>
<proteinExistence type="predicted"/>
<dbReference type="EMBL" id="CAJPWZ010000319">
    <property type="protein sequence ID" value="CAG2190217.1"/>
    <property type="molecule type" value="Genomic_DNA"/>
</dbReference>
<accession>A0A8S3Q0M6</accession>
<sequence length="220" mass="25330">MTNNKLHVEEMFFIVIANDIPYVNGNRFLTRQTNKVRRHPNLAPPGTLLHAIELTRIDDKTQTDNKHNGEINDVTDEELLKTLLTDPSRDRLRDIVDELLLERETPSLDALLEADERQLTSGKRIFCNGAVGCINRFRRKKEDLEEQMPQIKKRPFCNGFFGCGNGKRSYNVPVIRDEQRRPEQKRLFCNMGGCGNGYGKRTLYSALLDRLQPEADDKSL</sequence>
<name>A0A8S3Q0M6_MYTED</name>
<evidence type="ECO:0000313" key="1">
    <source>
        <dbReference type="EMBL" id="CAG2190217.1"/>
    </source>
</evidence>
<evidence type="ECO:0000313" key="2">
    <source>
        <dbReference type="Proteomes" id="UP000683360"/>
    </source>
</evidence>
<comment type="caution">
    <text evidence="1">The sequence shown here is derived from an EMBL/GenBank/DDBJ whole genome shotgun (WGS) entry which is preliminary data.</text>
</comment>
<keyword evidence="2" id="KW-1185">Reference proteome</keyword>
<dbReference type="Proteomes" id="UP000683360">
    <property type="component" value="Unassembled WGS sequence"/>
</dbReference>
<reference evidence="1" key="1">
    <citation type="submission" date="2021-03" db="EMBL/GenBank/DDBJ databases">
        <authorList>
            <person name="Bekaert M."/>
        </authorList>
    </citation>
    <scope>NUCLEOTIDE SEQUENCE</scope>
</reference>
<dbReference type="OrthoDB" id="6121499at2759"/>
<organism evidence="1 2">
    <name type="scientific">Mytilus edulis</name>
    <name type="common">Blue mussel</name>
    <dbReference type="NCBI Taxonomy" id="6550"/>
    <lineage>
        <taxon>Eukaryota</taxon>
        <taxon>Metazoa</taxon>
        <taxon>Spiralia</taxon>
        <taxon>Lophotrochozoa</taxon>
        <taxon>Mollusca</taxon>
        <taxon>Bivalvia</taxon>
        <taxon>Autobranchia</taxon>
        <taxon>Pteriomorphia</taxon>
        <taxon>Mytilida</taxon>
        <taxon>Mytiloidea</taxon>
        <taxon>Mytilidae</taxon>
        <taxon>Mytilinae</taxon>
        <taxon>Mytilus</taxon>
    </lineage>
</organism>
<dbReference type="AlphaFoldDB" id="A0A8S3Q0M6"/>